<protein>
    <submittedName>
        <fullName evidence="1">Uncharacterized protein</fullName>
    </submittedName>
</protein>
<dbReference type="Proteomes" id="UP001174136">
    <property type="component" value="Unassembled WGS sequence"/>
</dbReference>
<dbReference type="PANTHER" id="PTHR46579">
    <property type="entry name" value="F5/8 TYPE C DOMAIN-CONTAINING PROTEIN-RELATED"/>
    <property type="match status" value="1"/>
</dbReference>
<evidence type="ECO:0000313" key="2">
    <source>
        <dbReference type="Proteomes" id="UP001174136"/>
    </source>
</evidence>
<name>A0AA47NZF7_MERPO</name>
<organism evidence="1 2">
    <name type="scientific">Merluccius polli</name>
    <name type="common">Benguela hake</name>
    <name type="synonym">Merluccius cadenati</name>
    <dbReference type="NCBI Taxonomy" id="89951"/>
    <lineage>
        <taxon>Eukaryota</taxon>
        <taxon>Metazoa</taxon>
        <taxon>Chordata</taxon>
        <taxon>Craniata</taxon>
        <taxon>Vertebrata</taxon>
        <taxon>Euteleostomi</taxon>
        <taxon>Actinopterygii</taxon>
        <taxon>Neopterygii</taxon>
        <taxon>Teleostei</taxon>
        <taxon>Neoteleostei</taxon>
        <taxon>Acanthomorphata</taxon>
        <taxon>Zeiogadaria</taxon>
        <taxon>Gadariae</taxon>
        <taxon>Gadiformes</taxon>
        <taxon>Gadoidei</taxon>
        <taxon>Merlucciidae</taxon>
        <taxon>Merluccius</taxon>
    </lineage>
</organism>
<dbReference type="AlphaFoldDB" id="A0AA47NZF7"/>
<keyword evidence="2" id="KW-1185">Reference proteome</keyword>
<sequence>MTKGKKRHFTESELEIVVMTWSHGGRFSLESDDADSQREEDRTEPLTVPQSFNFCHFQENNEGGSQRQEQRAESFTMVQDNVPQEVDDVHSSHGLTEGQSIISILSFALRHNTTGVLMEDLLKLLKLHSARTSAVPTSTYFLEKPLADITHQFERHHYCRVCTKYVGSSQSLEKTLKCVSCSSFTTVKASLQEGHLFIHIPLKDQLKDILENQGMHDLCFCADASTKNVLNDICDGTLYQTLKNNSKEDFLSLTFNCDGVPVFSPPNKPDMSCFFKPFVEECANLSQAGFAWHPSDQLLKHIKVHTLCCVCDAVARPLLHNFKQFNGEYGCGVCLHPGMQTRKGKGSTRVYTCPDEKPSDRNHKTTVQIGQIAEREGKTILGIKGSPALADLPLFDLINGMVPDYMHCVLLGVCRYMATFWIDSKSSSEPWYIGTQTSNYCCSSSKSSNRTQVAALAFVLQLASSKAYFHRVGISILLGSELNAELINHAHDTLVYFVGGVQSLYGKEHMTFNVHSLLHLSKTVVHWGPLWAHSTFMFEDFNGYLLKQVKSSGIIPCFPLFSKAILDKCTGRS</sequence>
<proteinExistence type="predicted"/>
<reference evidence="1" key="1">
    <citation type="journal article" date="2023" name="Front. Mar. Sci.">
        <title>A new Merluccius polli reference genome to investigate the effects of global change in West African waters.</title>
        <authorList>
            <person name="Mateo J.L."/>
            <person name="Blanco-Fernandez C."/>
            <person name="Garcia-Vazquez E."/>
            <person name="Machado-Schiaffino G."/>
        </authorList>
    </citation>
    <scope>NUCLEOTIDE SEQUENCE</scope>
    <source>
        <strain evidence="1">C29</strain>
        <tissue evidence="1">Fin</tissue>
    </source>
</reference>
<gene>
    <name evidence="1" type="ORF">N1851_019214</name>
</gene>
<dbReference type="PANTHER" id="PTHR46579:SF1">
    <property type="entry name" value="F5_8 TYPE C DOMAIN-CONTAINING PROTEIN"/>
    <property type="match status" value="1"/>
</dbReference>
<accession>A0AA47NZF7</accession>
<comment type="caution">
    <text evidence="1">The sequence shown here is derived from an EMBL/GenBank/DDBJ whole genome shotgun (WGS) entry which is preliminary data.</text>
</comment>
<evidence type="ECO:0000313" key="1">
    <source>
        <dbReference type="EMBL" id="KAK0142850.1"/>
    </source>
</evidence>
<dbReference type="EMBL" id="JAOPHQ010003467">
    <property type="protein sequence ID" value="KAK0142850.1"/>
    <property type="molecule type" value="Genomic_DNA"/>
</dbReference>